<comment type="caution">
    <text evidence="1">The sequence shown here is derived from an EMBL/GenBank/DDBJ whole genome shotgun (WGS) entry which is preliminary data.</text>
</comment>
<accession>A0A086LP96</accession>
<dbReference type="Proteomes" id="UP000028834">
    <property type="component" value="Unassembled WGS sequence"/>
</dbReference>
<sequence length="14" mass="1534">MAVPSTSEDPQLKM</sequence>
<name>A0A086LP96_TOXGO</name>
<protein>
    <submittedName>
        <fullName evidence="1">Uncharacterized protein</fullName>
    </submittedName>
</protein>
<proteinExistence type="predicted"/>
<evidence type="ECO:0000313" key="1">
    <source>
        <dbReference type="EMBL" id="KFG58464.1"/>
    </source>
</evidence>
<dbReference type="VEuPathDB" id="ToxoDB:TGRUB_432930"/>
<gene>
    <name evidence="1" type="ORF">TGRUB_432930</name>
</gene>
<feature type="non-terminal residue" evidence="1">
    <location>
        <position position="14"/>
    </location>
</feature>
<dbReference type="EMBL" id="AFYV02002519">
    <property type="protein sequence ID" value="KFG58464.1"/>
    <property type="molecule type" value="Genomic_DNA"/>
</dbReference>
<reference evidence="1 2" key="1">
    <citation type="submission" date="2014-05" db="EMBL/GenBank/DDBJ databases">
        <authorList>
            <person name="Sibley D."/>
            <person name="Venepally P."/>
            <person name="Karamycheva S."/>
            <person name="Hadjithomas M."/>
            <person name="Khan A."/>
            <person name="Brunk B."/>
            <person name="Roos D."/>
            <person name="Caler E."/>
            <person name="Lorenzi H."/>
        </authorList>
    </citation>
    <scope>NUCLEOTIDE SEQUENCE [LARGE SCALE GENOMIC DNA]</scope>
    <source>
        <strain evidence="1 2">RUB</strain>
    </source>
</reference>
<organism evidence="1 2">
    <name type="scientific">Toxoplasma gondii RUB</name>
    <dbReference type="NCBI Taxonomy" id="935652"/>
    <lineage>
        <taxon>Eukaryota</taxon>
        <taxon>Sar</taxon>
        <taxon>Alveolata</taxon>
        <taxon>Apicomplexa</taxon>
        <taxon>Conoidasida</taxon>
        <taxon>Coccidia</taxon>
        <taxon>Eucoccidiorida</taxon>
        <taxon>Eimeriorina</taxon>
        <taxon>Sarcocystidae</taxon>
        <taxon>Toxoplasma</taxon>
    </lineage>
</organism>
<evidence type="ECO:0000313" key="2">
    <source>
        <dbReference type="Proteomes" id="UP000028834"/>
    </source>
</evidence>